<dbReference type="InterPro" id="IPR027443">
    <property type="entry name" value="IPNS-like_sf"/>
</dbReference>
<keyword evidence="1" id="KW-0479">Metal-binding</keyword>
<accession>A0AAV1I9Q8</accession>
<protein>
    <recommendedName>
        <fullName evidence="2">Fe2OG dioxygenase domain-containing protein</fullName>
    </recommendedName>
</protein>
<comment type="caution">
    <text evidence="3">The sequence shown here is derived from an EMBL/GenBank/DDBJ whole genome shotgun (WGS) entry which is preliminary data.</text>
</comment>
<dbReference type="InterPro" id="IPR050231">
    <property type="entry name" value="Iron_ascorbate_oxido_reductase"/>
</dbReference>
<dbReference type="AlphaFoldDB" id="A0AAV1I9Q8"/>
<comment type="similarity">
    <text evidence="1">Belongs to the iron/ascorbate-dependent oxidoreductase family.</text>
</comment>
<dbReference type="InterPro" id="IPR044861">
    <property type="entry name" value="IPNS-like_FE2OG_OXY"/>
</dbReference>
<keyword evidence="4" id="KW-1185">Reference proteome</keyword>
<dbReference type="Proteomes" id="UP001314263">
    <property type="component" value="Unassembled WGS sequence"/>
</dbReference>
<dbReference type="InterPro" id="IPR026992">
    <property type="entry name" value="DIOX_N"/>
</dbReference>
<evidence type="ECO:0000256" key="1">
    <source>
        <dbReference type="RuleBase" id="RU003682"/>
    </source>
</evidence>
<dbReference type="SUPFAM" id="SSF51197">
    <property type="entry name" value="Clavaminate synthase-like"/>
    <property type="match status" value="1"/>
</dbReference>
<reference evidence="3 4" key="1">
    <citation type="submission" date="2023-10" db="EMBL/GenBank/DDBJ databases">
        <authorList>
            <person name="Maclean D."/>
            <person name="Macfadyen A."/>
        </authorList>
    </citation>
    <scope>NUCLEOTIDE SEQUENCE [LARGE SCALE GENOMIC DNA]</scope>
</reference>
<dbReference type="Pfam" id="PF14226">
    <property type="entry name" value="DIOX_N"/>
    <property type="match status" value="1"/>
</dbReference>
<dbReference type="Gene3D" id="2.60.120.330">
    <property type="entry name" value="B-lactam Antibiotic, Isopenicillin N Synthase, Chain"/>
    <property type="match status" value="1"/>
</dbReference>
<dbReference type="InterPro" id="IPR005123">
    <property type="entry name" value="Oxoglu/Fe-dep_dioxygenase_dom"/>
</dbReference>
<evidence type="ECO:0000313" key="3">
    <source>
        <dbReference type="EMBL" id="CAK0783804.1"/>
    </source>
</evidence>
<keyword evidence="1" id="KW-0560">Oxidoreductase</keyword>
<dbReference type="PROSITE" id="PS51471">
    <property type="entry name" value="FE2OG_OXY"/>
    <property type="match status" value="1"/>
</dbReference>
<sequence>MAIDAGIEHPPIVDLSNYEERKEEITAQLMHAATTSGFFYVKNHGVPQDLIDREFEVNSRYFKLPEEVTASLPQVNWAKHELLGHEPCNKVSEGVVREGHFKWWDTHKVADSAYPEEKLVPGFKQTTKDFMGAMPNVYDRILSCFALGLGYPEGFFKEASDVRDSDNYSVFVVNYYPKTEGITWKPDTNRITPHTDETLVTLLFTSPGSAGLELAAGKDGKAVDSQQGHYQVESWHPCPHIPGCIVVNVGDSLQAWSDGVLKSNYHRVRMPKPGEPTGERYSMGYFVWPRYKDIIQGPQKKYPGITFARFMDVKSKGFGYTLSPELEVFEDAQNRNVVLGMPIVSDGIAAAS</sequence>
<dbReference type="Pfam" id="PF03171">
    <property type="entry name" value="2OG-FeII_Oxy"/>
    <property type="match status" value="1"/>
</dbReference>
<keyword evidence="1" id="KW-0408">Iron</keyword>
<organism evidence="3 4">
    <name type="scientific">Coccomyxa viridis</name>
    <dbReference type="NCBI Taxonomy" id="1274662"/>
    <lineage>
        <taxon>Eukaryota</taxon>
        <taxon>Viridiplantae</taxon>
        <taxon>Chlorophyta</taxon>
        <taxon>core chlorophytes</taxon>
        <taxon>Trebouxiophyceae</taxon>
        <taxon>Trebouxiophyceae incertae sedis</taxon>
        <taxon>Coccomyxaceae</taxon>
        <taxon>Coccomyxa</taxon>
    </lineage>
</organism>
<dbReference type="PANTHER" id="PTHR47990">
    <property type="entry name" value="2-OXOGLUTARATE (2OG) AND FE(II)-DEPENDENT OXYGENASE SUPERFAMILY PROTEIN-RELATED"/>
    <property type="match status" value="1"/>
</dbReference>
<name>A0AAV1I9Q8_9CHLO</name>
<dbReference type="GO" id="GO:0046872">
    <property type="term" value="F:metal ion binding"/>
    <property type="evidence" value="ECO:0007669"/>
    <property type="project" value="UniProtKB-KW"/>
</dbReference>
<dbReference type="GO" id="GO:0016491">
    <property type="term" value="F:oxidoreductase activity"/>
    <property type="evidence" value="ECO:0007669"/>
    <property type="project" value="UniProtKB-KW"/>
</dbReference>
<evidence type="ECO:0000259" key="2">
    <source>
        <dbReference type="PROSITE" id="PS51471"/>
    </source>
</evidence>
<proteinExistence type="inferred from homology"/>
<gene>
    <name evidence="3" type="ORF">CVIRNUC_007004</name>
</gene>
<evidence type="ECO:0000313" key="4">
    <source>
        <dbReference type="Proteomes" id="UP001314263"/>
    </source>
</evidence>
<feature type="domain" description="Fe2OG dioxygenase" evidence="2">
    <location>
        <begin position="166"/>
        <end position="291"/>
    </location>
</feature>
<dbReference type="EMBL" id="CAUYUE010000009">
    <property type="protein sequence ID" value="CAK0783804.1"/>
    <property type="molecule type" value="Genomic_DNA"/>
</dbReference>